<dbReference type="EMBL" id="AP021876">
    <property type="protein sequence ID" value="BBO83794.1"/>
    <property type="molecule type" value="Genomic_DNA"/>
</dbReference>
<dbReference type="KEGG" id="dov:DSCO28_43600"/>
<reference evidence="1 2" key="1">
    <citation type="submission" date="2019-11" db="EMBL/GenBank/DDBJ databases">
        <title>Comparative genomics of hydrocarbon-degrading Desulfosarcina strains.</title>
        <authorList>
            <person name="Watanabe M."/>
            <person name="Kojima H."/>
            <person name="Fukui M."/>
        </authorList>
    </citation>
    <scope>NUCLEOTIDE SEQUENCE [LARGE SCALE GENOMIC DNA]</scope>
    <source>
        <strain evidence="1 2">28bB2T</strain>
    </source>
</reference>
<dbReference type="Proteomes" id="UP000425960">
    <property type="component" value="Chromosome"/>
</dbReference>
<protein>
    <submittedName>
        <fullName evidence="1">Uncharacterized protein</fullName>
    </submittedName>
</protein>
<evidence type="ECO:0000313" key="1">
    <source>
        <dbReference type="EMBL" id="BBO83794.1"/>
    </source>
</evidence>
<accession>A0A5K7ZUE7</accession>
<dbReference type="AlphaFoldDB" id="A0A5K7ZUE7"/>
<name>A0A5K7ZUE7_9BACT</name>
<evidence type="ECO:0000313" key="2">
    <source>
        <dbReference type="Proteomes" id="UP000425960"/>
    </source>
</evidence>
<organism evidence="1 2">
    <name type="scientific">Desulfosarcina ovata subsp. sediminis</name>
    <dbReference type="NCBI Taxonomy" id="885957"/>
    <lineage>
        <taxon>Bacteria</taxon>
        <taxon>Pseudomonadati</taxon>
        <taxon>Thermodesulfobacteriota</taxon>
        <taxon>Desulfobacteria</taxon>
        <taxon>Desulfobacterales</taxon>
        <taxon>Desulfosarcinaceae</taxon>
        <taxon>Desulfosarcina</taxon>
    </lineage>
</organism>
<gene>
    <name evidence="1" type="ORF">DSCO28_43600</name>
</gene>
<proteinExistence type="predicted"/>
<sequence>MTAKGILKQHHFNYRKWLRYYDPQSLIPFGKKLKEKKRSAGQIRQTSDAIAIYCEIQE</sequence>